<evidence type="ECO:0000313" key="2">
    <source>
        <dbReference type="EMBL" id="DAE12797.1"/>
    </source>
</evidence>
<evidence type="ECO:0000256" key="1">
    <source>
        <dbReference type="SAM" id="MobiDB-lite"/>
    </source>
</evidence>
<dbReference type="EMBL" id="BK015557">
    <property type="protein sequence ID" value="DAE12797.1"/>
    <property type="molecule type" value="Genomic_DNA"/>
</dbReference>
<protein>
    <submittedName>
        <fullName evidence="2">PcfK-like protein</fullName>
    </submittedName>
</protein>
<organism evidence="2">
    <name type="scientific">Siphoviridae sp. ctOrJ23</name>
    <dbReference type="NCBI Taxonomy" id="2825481"/>
    <lineage>
        <taxon>Viruses</taxon>
        <taxon>Duplodnaviria</taxon>
        <taxon>Heunggongvirae</taxon>
        <taxon>Uroviricota</taxon>
        <taxon>Caudoviricetes</taxon>
    </lineage>
</organism>
<sequence>MENEIIQKAINKIDSEADKMKDDTAVRITSYIIDNYITSVENAEKVMNKALSDCISSVKNKARKQAKNGCAMIEDRTVWNWVKEFYEFTDEVETQATAPVEEPKQESDQQGPVNLLDFL</sequence>
<reference evidence="2" key="1">
    <citation type="journal article" date="2021" name="Proc. Natl. Acad. Sci. U.S.A.">
        <title>A Catalog of Tens of Thousands of Viruses from Human Metagenomes Reveals Hidden Associations with Chronic Diseases.</title>
        <authorList>
            <person name="Tisza M.J."/>
            <person name="Buck C.B."/>
        </authorList>
    </citation>
    <scope>NUCLEOTIDE SEQUENCE</scope>
    <source>
        <strain evidence="2">CtOrJ23</strain>
    </source>
</reference>
<name>A0A8S5Q299_9CAUD</name>
<proteinExistence type="predicted"/>
<feature type="region of interest" description="Disordered" evidence="1">
    <location>
        <begin position="93"/>
        <end position="119"/>
    </location>
</feature>
<accession>A0A8S5Q299</accession>